<protein>
    <submittedName>
        <fullName evidence="2">Uncharacterized protein</fullName>
    </submittedName>
</protein>
<feature type="compositionally biased region" description="Pro residues" evidence="1">
    <location>
        <begin position="132"/>
        <end position="149"/>
    </location>
</feature>
<proteinExistence type="predicted"/>
<dbReference type="OrthoDB" id="5775647at2759"/>
<keyword evidence="3" id="KW-1185">Reference proteome</keyword>
<reference evidence="2" key="1">
    <citation type="submission" date="2013-04" db="EMBL/GenBank/DDBJ databases">
        <authorList>
            <person name="Qu J."/>
            <person name="Murali S.C."/>
            <person name="Bandaranaike D."/>
            <person name="Bellair M."/>
            <person name="Blankenburg K."/>
            <person name="Chao H."/>
            <person name="Dinh H."/>
            <person name="Doddapaneni H."/>
            <person name="Downs B."/>
            <person name="Dugan-Rocha S."/>
            <person name="Elkadiri S."/>
            <person name="Gnanaolivu R.D."/>
            <person name="Hernandez B."/>
            <person name="Javaid M."/>
            <person name="Jayaseelan J.C."/>
            <person name="Lee S."/>
            <person name="Li M."/>
            <person name="Ming W."/>
            <person name="Munidasa M."/>
            <person name="Muniz J."/>
            <person name="Nguyen L."/>
            <person name="Ongeri F."/>
            <person name="Osuji N."/>
            <person name="Pu L.-L."/>
            <person name="Puazo M."/>
            <person name="Qu C."/>
            <person name="Quiroz J."/>
            <person name="Raj R."/>
            <person name="Weissenberger G."/>
            <person name="Xin Y."/>
            <person name="Zou X."/>
            <person name="Han Y."/>
            <person name="Richards S."/>
            <person name="Worley K."/>
            <person name="Muzny D."/>
            <person name="Gibbs R."/>
        </authorList>
    </citation>
    <scope>NUCLEOTIDE SEQUENCE</scope>
    <source>
        <strain evidence="2">Sampled in the wild</strain>
    </source>
</reference>
<dbReference type="Proteomes" id="UP000792457">
    <property type="component" value="Unassembled WGS sequence"/>
</dbReference>
<evidence type="ECO:0000256" key="1">
    <source>
        <dbReference type="SAM" id="MobiDB-lite"/>
    </source>
</evidence>
<reference evidence="2" key="2">
    <citation type="submission" date="2017-10" db="EMBL/GenBank/DDBJ databases">
        <title>Ladona fulva Genome sequencing and assembly.</title>
        <authorList>
            <person name="Murali S."/>
            <person name="Richards S."/>
            <person name="Bandaranaike D."/>
            <person name="Bellair M."/>
            <person name="Blankenburg K."/>
            <person name="Chao H."/>
            <person name="Dinh H."/>
            <person name="Doddapaneni H."/>
            <person name="Dugan-Rocha S."/>
            <person name="Elkadiri S."/>
            <person name="Gnanaolivu R."/>
            <person name="Hernandez B."/>
            <person name="Skinner E."/>
            <person name="Javaid M."/>
            <person name="Lee S."/>
            <person name="Li M."/>
            <person name="Ming W."/>
            <person name="Munidasa M."/>
            <person name="Muniz J."/>
            <person name="Nguyen L."/>
            <person name="Hughes D."/>
            <person name="Osuji N."/>
            <person name="Pu L.-L."/>
            <person name="Puazo M."/>
            <person name="Qu C."/>
            <person name="Quiroz J."/>
            <person name="Raj R."/>
            <person name="Weissenberger G."/>
            <person name="Xin Y."/>
            <person name="Zou X."/>
            <person name="Han Y."/>
            <person name="Worley K."/>
            <person name="Muzny D."/>
            <person name="Gibbs R."/>
        </authorList>
    </citation>
    <scope>NUCLEOTIDE SEQUENCE</scope>
    <source>
        <strain evidence="2">Sampled in the wild</strain>
    </source>
</reference>
<accession>A0A8K0KIV1</accession>
<dbReference type="AlphaFoldDB" id="A0A8K0KIV1"/>
<evidence type="ECO:0000313" key="2">
    <source>
        <dbReference type="EMBL" id="KAG8236079.1"/>
    </source>
</evidence>
<sequence length="163" mass="17945">MSKSTIQRLLNKPGAKNVHWGSKTEHVACETKAVLDQFGWKHFGGRRVDKDEELRKEVTEYLEKKLTASFYAEGIKKKFQRAMKSASKLNLSDEIGDGPSSGPGFTLGKVDSQIAKSNGSLGTKDFTLNGRPIPPLPTATPTPPRPPLPRTIFIAAIPRIKMD</sequence>
<name>A0A8K0KIV1_LADFU</name>
<evidence type="ECO:0000313" key="3">
    <source>
        <dbReference type="Proteomes" id="UP000792457"/>
    </source>
</evidence>
<comment type="caution">
    <text evidence="2">The sequence shown here is derived from an EMBL/GenBank/DDBJ whole genome shotgun (WGS) entry which is preliminary data.</text>
</comment>
<dbReference type="EMBL" id="KZ308985">
    <property type="protein sequence ID" value="KAG8236079.1"/>
    <property type="molecule type" value="Genomic_DNA"/>
</dbReference>
<gene>
    <name evidence="2" type="ORF">J437_LFUL016668</name>
</gene>
<organism evidence="2 3">
    <name type="scientific">Ladona fulva</name>
    <name type="common">Scarce chaser dragonfly</name>
    <name type="synonym">Libellula fulva</name>
    <dbReference type="NCBI Taxonomy" id="123851"/>
    <lineage>
        <taxon>Eukaryota</taxon>
        <taxon>Metazoa</taxon>
        <taxon>Ecdysozoa</taxon>
        <taxon>Arthropoda</taxon>
        <taxon>Hexapoda</taxon>
        <taxon>Insecta</taxon>
        <taxon>Pterygota</taxon>
        <taxon>Palaeoptera</taxon>
        <taxon>Odonata</taxon>
        <taxon>Epiprocta</taxon>
        <taxon>Anisoptera</taxon>
        <taxon>Libelluloidea</taxon>
        <taxon>Libellulidae</taxon>
        <taxon>Ladona</taxon>
    </lineage>
</organism>
<feature type="region of interest" description="Disordered" evidence="1">
    <location>
        <begin position="89"/>
        <end position="150"/>
    </location>
</feature>